<evidence type="ECO:0000256" key="6">
    <source>
        <dbReference type="ARBA" id="ARBA00022741"/>
    </source>
</evidence>
<dbReference type="RefSeq" id="XP_068363033.1">
    <property type="nucleotide sequence ID" value="XM_068491903.1"/>
</dbReference>
<dbReference type="VEuPathDB" id="TrichDB:TRFO_04447"/>
<dbReference type="Proteomes" id="UP000179807">
    <property type="component" value="Unassembled WGS sequence"/>
</dbReference>
<dbReference type="SUPFAM" id="SSF57716">
    <property type="entry name" value="Glucocorticoid receptor-like (DNA-binding domain)"/>
    <property type="match status" value="1"/>
</dbReference>
<evidence type="ECO:0000256" key="3">
    <source>
        <dbReference type="ARBA" id="ARBA00022634"/>
    </source>
</evidence>
<keyword evidence="13" id="KW-1185">Reference proteome</keyword>
<evidence type="ECO:0000256" key="7">
    <source>
        <dbReference type="ARBA" id="ARBA00022777"/>
    </source>
</evidence>
<evidence type="ECO:0000256" key="10">
    <source>
        <dbReference type="ARBA" id="ARBA00048254"/>
    </source>
</evidence>
<comment type="catalytic activity">
    <reaction evidence="10">
        <text>thymidine + ATP = dTMP + ADP + H(+)</text>
        <dbReference type="Rhea" id="RHEA:19129"/>
        <dbReference type="ChEBI" id="CHEBI:15378"/>
        <dbReference type="ChEBI" id="CHEBI:17748"/>
        <dbReference type="ChEBI" id="CHEBI:30616"/>
        <dbReference type="ChEBI" id="CHEBI:63528"/>
        <dbReference type="ChEBI" id="CHEBI:456216"/>
        <dbReference type="EC" id="2.7.1.21"/>
    </reaction>
</comment>
<dbReference type="Pfam" id="PF00265">
    <property type="entry name" value="TK"/>
    <property type="match status" value="2"/>
</dbReference>
<protein>
    <recommendedName>
        <fullName evidence="2">thymidine kinase</fullName>
        <ecNumber evidence="2">2.7.1.21</ecNumber>
    </recommendedName>
</protein>
<dbReference type="GeneID" id="94826607"/>
<sequence>MSTQAGRIELIVGPMFAGKTTEMLRRVDRAELAHKKCVVMKYSKDTRYSAEQVATHDMKMRTAIPCCELLPHMNECKKFDVVGVDEGQFFPDVVEFAEELANNGKIVIVAGLDGDFLRKPFGRVIELMSRSESITKLTAVCTETGGDACFTQRTVDSQDLELIGGADMYRAASRTSYFHKEINGEIHLTLGPVQSGKTTELLRVLNRHKIAGRNPILIRPNSNHYENKSIKINCITKEELPPIEDMKEYEIIGVDEAQRYPNIAHWADQLANSGKLVIISALDSDPERKPYQNIITLFPLCEKVQKLEAVCPFTGLSAPFSVIMNGVKVMPISRFALLQKLVTLC</sequence>
<evidence type="ECO:0000313" key="12">
    <source>
        <dbReference type="EMBL" id="OHT09897.1"/>
    </source>
</evidence>
<name>A0A1J4KEN1_9EUKA</name>
<dbReference type="GO" id="GO:0042802">
    <property type="term" value="F:identical protein binding"/>
    <property type="evidence" value="ECO:0007669"/>
    <property type="project" value="UniProtKB-ARBA"/>
</dbReference>
<reference evidence="12" key="1">
    <citation type="submission" date="2016-10" db="EMBL/GenBank/DDBJ databases">
        <authorList>
            <person name="Benchimol M."/>
            <person name="Almeida L.G."/>
            <person name="Vasconcelos A.T."/>
            <person name="Perreira-Neves A."/>
            <person name="Rosa I.A."/>
            <person name="Tasca T."/>
            <person name="Bogo M.R."/>
            <person name="de Souza W."/>
        </authorList>
    </citation>
    <scope>NUCLEOTIDE SEQUENCE [LARGE SCALE GENOMIC DNA]</scope>
    <source>
        <strain evidence="12">K</strain>
    </source>
</reference>
<dbReference type="OrthoDB" id="439028at2759"/>
<accession>A0A1J4KEN1</accession>
<gene>
    <name evidence="12" type="ORF">TRFO_04447</name>
</gene>
<dbReference type="PANTHER" id="PTHR11441">
    <property type="entry name" value="THYMIDINE KINASE"/>
    <property type="match status" value="1"/>
</dbReference>
<dbReference type="GO" id="GO:0004797">
    <property type="term" value="F:thymidine kinase activity"/>
    <property type="evidence" value="ECO:0007669"/>
    <property type="project" value="UniProtKB-EC"/>
</dbReference>
<keyword evidence="7" id="KW-0418">Kinase</keyword>
<dbReference type="Gene3D" id="3.30.60.20">
    <property type="match status" value="1"/>
</dbReference>
<dbReference type="EMBL" id="MLAK01000627">
    <property type="protein sequence ID" value="OHT09897.1"/>
    <property type="molecule type" value="Genomic_DNA"/>
</dbReference>
<keyword evidence="8" id="KW-0862">Zinc</keyword>
<dbReference type="EC" id="2.7.1.21" evidence="2"/>
<dbReference type="FunFam" id="3.40.50.300:FF:001270">
    <property type="entry name" value="Thymidine kinase"/>
    <property type="match status" value="1"/>
</dbReference>
<dbReference type="GO" id="GO:0046872">
    <property type="term" value="F:metal ion binding"/>
    <property type="evidence" value="ECO:0007669"/>
    <property type="project" value="UniProtKB-KW"/>
</dbReference>
<evidence type="ECO:0000256" key="5">
    <source>
        <dbReference type="ARBA" id="ARBA00022723"/>
    </source>
</evidence>
<dbReference type="GO" id="GO:0071897">
    <property type="term" value="P:DNA biosynthetic process"/>
    <property type="evidence" value="ECO:0007669"/>
    <property type="project" value="UniProtKB-KW"/>
</dbReference>
<evidence type="ECO:0000256" key="8">
    <source>
        <dbReference type="ARBA" id="ARBA00022833"/>
    </source>
</evidence>
<comment type="similarity">
    <text evidence="1 11">Belongs to the thymidine kinase family.</text>
</comment>
<keyword evidence="3" id="KW-0237">DNA synthesis</keyword>
<keyword evidence="4" id="KW-0808">Transferase</keyword>
<keyword evidence="9" id="KW-0067">ATP-binding</keyword>
<dbReference type="AlphaFoldDB" id="A0A1J4KEN1"/>
<keyword evidence="6" id="KW-0547">Nucleotide-binding</keyword>
<comment type="caution">
    <text evidence="12">The sequence shown here is derived from an EMBL/GenBank/DDBJ whole genome shotgun (WGS) entry which is preliminary data.</text>
</comment>
<dbReference type="InterPro" id="IPR027417">
    <property type="entry name" value="P-loop_NTPase"/>
</dbReference>
<evidence type="ECO:0000256" key="11">
    <source>
        <dbReference type="RuleBase" id="RU004165"/>
    </source>
</evidence>
<dbReference type="Gene3D" id="3.40.50.300">
    <property type="entry name" value="P-loop containing nucleotide triphosphate hydrolases"/>
    <property type="match status" value="2"/>
</dbReference>
<proteinExistence type="inferred from homology"/>
<dbReference type="InterPro" id="IPR001267">
    <property type="entry name" value="Thymidine_kinase"/>
</dbReference>
<evidence type="ECO:0000313" key="13">
    <source>
        <dbReference type="Proteomes" id="UP000179807"/>
    </source>
</evidence>
<organism evidence="12 13">
    <name type="scientific">Tritrichomonas foetus</name>
    <dbReference type="NCBI Taxonomy" id="1144522"/>
    <lineage>
        <taxon>Eukaryota</taxon>
        <taxon>Metamonada</taxon>
        <taxon>Parabasalia</taxon>
        <taxon>Tritrichomonadida</taxon>
        <taxon>Tritrichomonadidae</taxon>
        <taxon>Tritrichomonas</taxon>
    </lineage>
</organism>
<evidence type="ECO:0000256" key="4">
    <source>
        <dbReference type="ARBA" id="ARBA00022679"/>
    </source>
</evidence>
<dbReference type="GO" id="GO:0046104">
    <property type="term" value="P:thymidine metabolic process"/>
    <property type="evidence" value="ECO:0007669"/>
    <property type="project" value="TreeGrafter"/>
</dbReference>
<dbReference type="SUPFAM" id="SSF52540">
    <property type="entry name" value="P-loop containing nucleoside triphosphate hydrolases"/>
    <property type="match status" value="2"/>
</dbReference>
<keyword evidence="5" id="KW-0479">Metal-binding</keyword>
<evidence type="ECO:0000256" key="2">
    <source>
        <dbReference type="ARBA" id="ARBA00012118"/>
    </source>
</evidence>
<dbReference type="PANTHER" id="PTHR11441:SF0">
    <property type="entry name" value="THYMIDINE KINASE, CYTOSOLIC"/>
    <property type="match status" value="1"/>
</dbReference>
<dbReference type="GO" id="GO:0005524">
    <property type="term" value="F:ATP binding"/>
    <property type="evidence" value="ECO:0007669"/>
    <property type="project" value="UniProtKB-KW"/>
</dbReference>
<evidence type="ECO:0000256" key="9">
    <source>
        <dbReference type="ARBA" id="ARBA00022840"/>
    </source>
</evidence>
<evidence type="ECO:0000256" key="1">
    <source>
        <dbReference type="ARBA" id="ARBA00007587"/>
    </source>
</evidence>